<sequence>MIDQSKIEIPLELKFESDWHIGSGLEQPGGDDRLVRRDADKLPFVPAKSLRGMLRDAAEMLAWGLDQELSKSNDPQIVGRWQDWVQYLFGDQPTRDEIRDSRQLASGHVSVSPAHLPSDLREALKPVSKHEVARNSNRQDFRQALVFTKPGVKIGPNGRAIDRHLRFDEMVRQGTLLESQLLFDTSELDGTQKAFATNFLKLAMFYVERIGGKRRRGAGRVVVQEKSVSDKKMLVTWFEGVKVPPAIPEQHNRYNTEPIPFAAEKNEDNWVRYQLDIDLLDPLLVADRVAGNVVKSLDFIPGTLLLPIVTRQLRKIDSQIQQKIIAGDVRVSNATVVVQCDDHLSRGLPTPGCLFHPKGDENWFKKGELINQFSAGDQKDSRKYIKAYRDGFVAVAESRRPQHKAVDKIVNPHNTVGEKEQRPTTEVGGIFSYEAIPAGTRLRSEILIRESIARQLDTTDSHWQKKLSQQEAIGRSKSADYGRVKLTCQSLSASSTSHHSTNELILWLTSDLIIKDSTLRSVPTATEVVAAVESVVGVKATRDGNGNSDVLAFIRHRRVESWHVRWGLPRPSLVCIAGGSCLRIQFEQEIDAETIARLEREGLGLRRAEGFGTVLINHPLTTKPVTSWPEESEDSTKKVDDSPEKLIEKRSPHFDYARQIEKTLWQRKIQHRCMELISKPDQRKAMFQFTNEKPNPAQAALLRNQVCQKLKSDQRTKILDKLLEKRNEKWPNSTLDTIRDLISDKHKVWNDSYMKCKDWPTLTVTGQSELQELLWEEAVRTLLGQLLKSHQRDREKRRETN</sequence>
<dbReference type="GO" id="GO:0051607">
    <property type="term" value="P:defense response to virus"/>
    <property type="evidence" value="ECO:0007669"/>
    <property type="project" value="UniProtKB-KW"/>
</dbReference>
<keyword evidence="5" id="KW-1185">Reference proteome</keyword>
<feature type="region of interest" description="Disordered" evidence="2">
    <location>
        <begin position="622"/>
        <end position="644"/>
    </location>
</feature>
<proteinExistence type="predicted"/>
<reference evidence="4 5" key="1">
    <citation type="submission" date="2019-02" db="EMBL/GenBank/DDBJ databases">
        <title>Deep-cultivation of Planctomycetes and their phenomic and genomic characterization uncovers novel biology.</title>
        <authorList>
            <person name="Wiegand S."/>
            <person name="Jogler M."/>
            <person name="Boedeker C."/>
            <person name="Pinto D."/>
            <person name="Vollmers J."/>
            <person name="Rivas-Marin E."/>
            <person name="Kohn T."/>
            <person name="Peeters S.H."/>
            <person name="Heuer A."/>
            <person name="Rast P."/>
            <person name="Oberbeckmann S."/>
            <person name="Bunk B."/>
            <person name="Jeske O."/>
            <person name="Meyerdierks A."/>
            <person name="Storesund J.E."/>
            <person name="Kallscheuer N."/>
            <person name="Luecker S."/>
            <person name="Lage O.M."/>
            <person name="Pohl T."/>
            <person name="Merkel B.J."/>
            <person name="Hornburger P."/>
            <person name="Mueller R.-W."/>
            <person name="Bruemmer F."/>
            <person name="Labrenz M."/>
            <person name="Spormann A.M."/>
            <person name="Op Den Camp H."/>
            <person name="Overmann J."/>
            <person name="Amann R."/>
            <person name="Jetten M.S.M."/>
            <person name="Mascher T."/>
            <person name="Medema M.H."/>
            <person name="Devos D.P."/>
            <person name="Kaster A.-K."/>
            <person name="Ovreas L."/>
            <person name="Rohde M."/>
            <person name="Galperin M.Y."/>
            <person name="Jogler C."/>
        </authorList>
    </citation>
    <scope>NUCLEOTIDE SEQUENCE [LARGE SCALE GENOMIC DNA]</scope>
    <source>
        <strain evidence="4 5">Pan54</strain>
    </source>
</reference>
<accession>A0A5C5XMD5</accession>
<organism evidence="4 5">
    <name type="scientific">Rubinisphaera italica</name>
    <dbReference type="NCBI Taxonomy" id="2527969"/>
    <lineage>
        <taxon>Bacteria</taxon>
        <taxon>Pseudomonadati</taxon>
        <taxon>Planctomycetota</taxon>
        <taxon>Planctomycetia</taxon>
        <taxon>Planctomycetales</taxon>
        <taxon>Planctomycetaceae</taxon>
        <taxon>Rubinisphaera</taxon>
    </lineage>
</organism>
<name>A0A5C5XMD5_9PLAN</name>
<dbReference type="EMBL" id="SJPG01000001">
    <property type="protein sequence ID" value="TWT63729.1"/>
    <property type="molecule type" value="Genomic_DNA"/>
</dbReference>
<evidence type="ECO:0000256" key="2">
    <source>
        <dbReference type="SAM" id="MobiDB-lite"/>
    </source>
</evidence>
<dbReference type="PANTHER" id="PTHR35579">
    <property type="entry name" value="CRISPR SYSTEM CMS ENDORIBONUCLEASE CSM3"/>
    <property type="match status" value="1"/>
</dbReference>
<evidence type="ECO:0000256" key="1">
    <source>
        <dbReference type="ARBA" id="ARBA00023118"/>
    </source>
</evidence>
<dbReference type="RefSeq" id="WP_146505517.1">
    <property type="nucleotide sequence ID" value="NZ_SJPG01000001.1"/>
</dbReference>
<dbReference type="AlphaFoldDB" id="A0A5C5XMD5"/>
<dbReference type="CDD" id="cd09726">
    <property type="entry name" value="RAMP_I_III"/>
    <property type="match status" value="1"/>
</dbReference>
<evidence type="ECO:0000259" key="3">
    <source>
        <dbReference type="Pfam" id="PF03787"/>
    </source>
</evidence>
<protein>
    <submittedName>
        <fullName evidence="4">RAMP superfamily protein</fullName>
    </submittedName>
</protein>
<gene>
    <name evidence="4" type="ORF">Pan54_44870</name>
</gene>
<dbReference type="PANTHER" id="PTHR35579:SF3">
    <property type="entry name" value="CRISPR SYSTEM CMS ENDORIBONUCLEASE CSM3"/>
    <property type="match status" value="1"/>
</dbReference>
<dbReference type="OrthoDB" id="482771at2"/>
<dbReference type="InterPro" id="IPR052216">
    <property type="entry name" value="CRISPR_Csm3_endoribonuclease"/>
</dbReference>
<feature type="domain" description="CRISPR type III-associated protein" evidence="3">
    <location>
        <begin position="12"/>
        <end position="221"/>
    </location>
</feature>
<comment type="caution">
    <text evidence="4">The sequence shown here is derived from an EMBL/GenBank/DDBJ whole genome shotgun (WGS) entry which is preliminary data.</text>
</comment>
<dbReference type="InterPro" id="IPR005537">
    <property type="entry name" value="RAMP_III_fam"/>
</dbReference>
<feature type="compositionally biased region" description="Basic and acidic residues" evidence="2">
    <location>
        <begin position="634"/>
        <end position="644"/>
    </location>
</feature>
<keyword evidence="1" id="KW-0051">Antiviral defense</keyword>
<dbReference type="Proteomes" id="UP000316095">
    <property type="component" value="Unassembled WGS sequence"/>
</dbReference>
<evidence type="ECO:0000313" key="4">
    <source>
        <dbReference type="EMBL" id="TWT63729.1"/>
    </source>
</evidence>
<dbReference type="Pfam" id="PF03787">
    <property type="entry name" value="RAMPs"/>
    <property type="match status" value="1"/>
</dbReference>
<evidence type="ECO:0000313" key="5">
    <source>
        <dbReference type="Proteomes" id="UP000316095"/>
    </source>
</evidence>